<organism evidence="3 4">
    <name type="scientific">Lacimicrobium alkaliphilum</name>
    <dbReference type="NCBI Taxonomy" id="1526571"/>
    <lineage>
        <taxon>Bacteria</taxon>
        <taxon>Pseudomonadati</taxon>
        <taxon>Pseudomonadota</taxon>
        <taxon>Gammaproteobacteria</taxon>
        <taxon>Alteromonadales</taxon>
        <taxon>Alteromonadaceae</taxon>
        <taxon>Lacimicrobium</taxon>
    </lineage>
</organism>
<dbReference type="SUPFAM" id="SSF56601">
    <property type="entry name" value="beta-lactamase/transpeptidase-like"/>
    <property type="match status" value="1"/>
</dbReference>
<evidence type="ECO:0000256" key="1">
    <source>
        <dbReference type="SAM" id="Phobius"/>
    </source>
</evidence>
<feature type="transmembrane region" description="Helical" evidence="1">
    <location>
        <begin position="471"/>
        <end position="492"/>
    </location>
</feature>
<gene>
    <name evidence="3" type="ORF">AT746_19415</name>
</gene>
<feature type="domain" description="Beta-lactamase-related" evidence="2">
    <location>
        <begin position="23"/>
        <end position="348"/>
    </location>
</feature>
<proteinExistence type="predicted"/>
<dbReference type="InterPro" id="IPR050491">
    <property type="entry name" value="AmpC-like"/>
</dbReference>
<dbReference type="STRING" id="1526571.AT746_19415"/>
<dbReference type="EMBL" id="CP013650">
    <property type="protein sequence ID" value="ALT00219.1"/>
    <property type="molecule type" value="Genomic_DNA"/>
</dbReference>
<dbReference type="Pfam" id="PF00144">
    <property type="entry name" value="Beta-lactamase"/>
    <property type="match status" value="1"/>
</dbReference>
<sequence length="596" mass="64913">MGLFSALSGAGETGGSNELRMEIAKSLEHQGLTGAVWATVGPEGIATDAAGLTNARNQKPLTSDSKVQTASIVKTLIATGVLRLVTEGKLTLDTPVASLLPDIIFDNRWQSSHPVLVRHLLDHTSGLDDARLWHIFTVNAKPDAPLHSSIQPEPLQIRSRPGSRISYSNLGYTLVGMVIEQVTGERYEHYLDKHLLHPLGMHMSTFRFVSQQGPHADKALAMGHFEDGVTQPTLPLYLRPAGQFTTTAADMALFAHFLMSNGEIDGKTFISADLLSAMGKPTTTEAALAGLVDAGYGLGLNSRDRHGVIGNCHSGSTAGFKTNFCLFPEEQKAFFVAFNADVETADYKEFDALLIDQLGIQTEPTMPAAPPLENLIDWQGIYVLAPSRIESFAYVDLLLHFATVGWDGQYLHLKPFQSKSRALAPVGGPLFRAEDRTHASHALIVSDDGKRIISDGFRSYEQTSLWRMVPLWGSLVAGVLGLIWLLISGVVCMLRRRLKPSSALYAPFISSVALLLPIPLFFSQSFLQLGDLTPASALLTVVTGMLPLAMMFGLWRSFSRQKIEGKTLCDALAMLGVLQWCLVLAVWGLLPLRLWG</sequence>
<keyword evidence="1" id="KW-0812">Transmembrane</keyword>
<evidence type="ECO:0000313" key="4">
    <source>
        <dbReference type="Proteomes" id="UP000068447"/>
    </source>
</evidence>
<dbReference type="PANTHER" id="PTHR46825">
    <property type="entry name" value="D-ALANYL-D-ALANINE-CARBOXYPEPTIDASE/ENDOPEPTIDASE AMPH"/>
    <property type="match status" value="1"/>
</dbReference>
<keyword evidence="1" id="KW-0472">Membrane</keyword>
<accession>A0A0U2RS53</accession>
<name>A0A0U2RS53_9ALTE</name>
<dbReference type="Gene3D" id="3.40.710.10">
    <property type="entry name" value="DD-peptidase/beta-lactamase superfamily"/>
    <property type="match status" value="1"/>
</dbReference>
<feature type="transmembrane region" description="Helical" evidence="1">
    <location>
        <begin position="534"/>
        <end position="555"/>
    </location>
</feature>
<feature type="transmembrane region" description="Helical" evidence="1">
    <location>
        <begin position="504"/>
        <end position="522"/>
    </location>
</feature>
<keyword evidence="1" id="KW-1133">Transmembrane helix</keyword>
<protein>
    <recommendedName>
        <fullName evidence="2">Beta-lactamase-related domain-containing protein</fullName>
    </recommendedName>
</protein>
<dbReference type="PANTHER" id="PTHR46825:SF9">
    <property type="entry name" value="BETA-LACTAMASE-RELATED DOMAIN-CONTAINING PROTEIN"/>
    <property type="match status" value="1"/>
</dbReference>
<dbReference type="KEGG" id="lal:AT746_19415"/>
<feature type="transmembrane region" description="Helical" evidence="1">
    <location>
        <begin position="567"/>
        <end position="590"/>
    </location>
</feature>
<dbReference type="AlphaFoldDB" id="A0A0U2RS53"/>
<keyword evidence="4" id="KW-1185">Reference proteome</keyword>
<dbReference type="Proteomes" id="UP000068447">
    <property type="component" value="Chromosome"/>
</dbReference>
<reference evidence="3 4" key="1">
    <citation type="submission" date="2015-12" db="EMBL/GenBank/DDBJ databases">
        <title>Complete genome of Lacimicrobium alkaliphilum KCTC 32984.</title>
        <authorList>
            <person name="Kim S.-G."/>
            <person name="Lee Y.-J."/>
        </authorList>
    </citation>
    <scope>NUCLEOTIDE SEQUENCE [LARGE SCALE GENOMIC DNA]</scope>
    <source>
        <strain evidence="3 4">YelD216</strain>
    </source>
</reference>
<dbReference type="InterPro" id="IPR001466">
    <property type="entry name" value="Beta-lactam-related"/>
</dbReference>
<dbReference type="InterPro" id="IPR012338">
    <property type="entry name" value="Beta-lactam/transpept-like"/>
</dbReference>
<evidence type="ECO:0000313" key="3">
    <source>
        <dbReference type="EMBL" id="ALT00219.1"/>
    </source>
</evidence>
<evidence type="ECO:0000259" key="2">
    <source>
        <dbReference type="Pfam" id="PF00144"/>
    </source>
</evidence>